<organism evidence="2 3">
    <name type="scientific">Pseudaminobacter soli</name>
    <name type="common">ex Li et al. 2025</name>
    <dbReference type="NCBI Taxonomy" id="1295366"/>
    <lineage>
        <taxon>Bacteria</taxon>
        <taxon>Pseudomonadati</taxon>
        <taxon>Pseudomonadota</taxon>
        <taxon>Alphaproteobacteria</taxon>
        <taxon>Hyphomicrobiales</taxon>
        <taxon>Phyllobacteriaceae</taxon>
        <taxon>Pseudaminobacter</taxon>
    </lineage>
</organism>
<comment type="caution">
    <text evidence="2">The sequence shown here is derived from an EMBL/GenBank/DDBJ whole genome shotgun (WGS) entry which is preliminary data.</text>
</comment>
<proteinExistence type="predicted"/>
<accession>A0A2P7SER2</accession>
<dbReference type="Gene3D" id="3.30.50.20">
    <property type="entry name" value="prophage-derive protein ybcO"/>
    <property type="match status" value="1"/>
</dbReference>
<sequence length="129" mass="14364">MAMISAKLRNSAKGQPCTFQIPGICCYDPETTVLAHIGDESKGMGNKAADYSAGFACFSCHEAIDQHRLSKLDELFYSLRAMQRTWAHWIKSGLIILPIDPATAKRRPKKKSKIPSRPLRSANTFARKP</sequence>
<dbReference type="Pfam" id="PF07102">
    <property type="entry name" value="YbcO"/>
    <property type="match status" value="1"/>
</dbReference>
<reference evidence="2 3" key="1">
    <citation type="submission" date="2018-03" db="EMBL/GenBank/DDBJ databases">
        <title>The draft genome of Mesorhizobium soli JCM 19897.</title>
        <authorList>
            <person name="Li L."/>
            <person name="Liu L."/>
            <person name="Liang L."/>
            <person name="Wang T."/>
            <person name="Zhang X."/>
        </authorList>
    </citation>
    <scope>NUCLEOTIDE SEQUENCE [LARGE SCALE GENOMIC DNA]</scope>
    <source>
        <strain evidence="2 3">JCM 19897</strain>
    </source>
</reference>
<evidence type="ECO:0000313" key="2">
    <source>
        <dbReference type="EMBL" id="PSJ60801.1"/>
    </source>
</evidence>
<dbReference type="InterPro" id="IPR010774">
    <property type="entry name" value="YbcO"/>
</dbReference>
<name>A0A2P7SER2_9HYPH</name>
<evidence type="ECO:0000256" key="1">
    <source>
        <dbReference type="SAM" id="MobiDB-lite"/>
    </source>
</evidence>
<dbReference type="RefSeq" id="WP_106724266.1">
    <property type="nucleotide sequence ID" value="NZ_PXYL01000005.1"/>
</dbReference>
<keyword evidence="3" id="KW-1185">Reference proteome</keyword>
<feature type="region of interest" description="Disordered" evidence="1">
    <location>
        <begin position="104"/>
        <end position="129"/>
    </location>
</feature>
<dbReference type="OrthoDB" id="7068425at2"/>
<dbReference type="AlphaFoldDB" id="A0A2P7SER2"/>
<protein>
    <submittedName>
        <fullName evidence="2">DUF1364 domain-containing protein</fullName>
    </submittedName>
</protein>
<dbReference type="Proteomes" id="UP000240653">
    <property type="component" value="Unassembled WGS sequence"/>
</dbReference>
<feature type="compositionally biased region" description="Basic residues" evidence="1">
    <location>
        <begin position="104"/>
        <end position="114"/>
    </location>
</feature>
<gene>
    <name evidence="2" type="ORF">C7I85_12220</name>
</gene>
<dbReference type="EMBL" id="PXYL01000005">
    <property type="protein sequence ID" value="PSJ60801.1"/>
    <property type="molecule type" value="Genomic_DNA"/>
</dbReference>
<evidence type="ECO:0000313" key="3">
    <source>
        <dbReference type="Proteomes" id="UP000240653"/>
    </source>
</evidence>